<dbReference type="InterPro" id="IPR008927">
    <property type="entry name" value="6-PGluconate_DH-like_C_sf"/>
</dbReference>
<name>A0A1T5DIS6_9SPHN</name>
<gene>
    <name evidence="13" type="ORF">SAMN06295920_105210</name>
</gene>
<comment type="function">
    <text evidence="10">Catalyzes the NADPH-dependent reduction of ketopantoate into pantoic acid.</text>
</comment>
<dbReference type="OrthoDB" id="9796561at2"/>
<keyword evidence="7 10" id="KW-0560">Oxidoreductase</keyword>
<keyword evidence="5 10" id="KW-0566">Pantothenate biosynthesis</keyword>
<dbReference type="InterPro" id="IPR013332">
    <property type="entry name" value="KPR_N"/>
</dbReference>
<dbReference type="GO" id="GO:0005737">
    <property type="term" value="C:cytoplasm"/>
    <property type="evidence" value="ECO:0007669"/>
    <property type="project" value="TreeGrafter"/>
</dbReference>
<evidence type="ECO:0000313" key="14">
    <source>
        <dbReference type="Proteomes" id="UP000189818"/>
    </source>
</evidence>
<dbReference type="InterPro" id="IPR051402">
    <property type="entry name" value="KPR-Related"/>
</dbReference>
<accession>A0A1T5DIS6</accession>
<evidence type="ECO:0000313" key="13">
    <source>
        <dbReference type="EMBL" id="SKB71373.1"/>
    </source>
</evidence>
<dbReference type="PROSITE" id="PS51257">
    <property type="entry name" value="PROKAR_LIPOPROTEIN"/>
    <property type="match status" value="1"/>
</dbReference>
<evidence type="ECO:0000256" key="2">
    <source>
        <dbReference type="ARBA" id="ARBA00007870"/>
    </source>
</evidence>
<keyword evidence="6 10" id="KW-0521">NADP</keyword>
<comment type="similarity">
    <text evidence="2 10">Belongs to the ketopantoate reductase family.</text>
</comment>
<evidence type="ECO:0000256" key="1">
    <source>
        <dbReference type="ARBA" id="ARBA00004994"/>
    </source>
</evidence>
<dbReference type="InterPro" id="IPR036291">
    <property type="entry name" value="NAD(P)-bd_dom_sf"/>
</dbReference>
<comment type="catalytic activity">
    <reaction evidence="9 10">
        <text>(R)-pantoate + NADP(+) = 2-dehydropantoate + NADPH + H(+)</text>
        <dbReference type="Rhea" id="RHEA:16233"/>
        <dbReference type="ChEBI" id="CHEBI:11561"/>
        <dbReference type="ChEBI" id="CHEBI:15378"/>
        <dbReference type="ChEBI" id="CHEBI:15980"/>
        <dbReference type="ChEBI" id="CHEBI:57783"/>
        <dbReference type="ChEBI" id="CHEBI:58349"/>
        <dbReference type="EC" id="1.1.1.169"/>
    </reaction>
</comment>
<dbReference type="Pfam" id="PF02558">
    <property type="entry name" value="ApbA"/>
    <property type="match status" value="1"/>
</dbReference>
<evidence type="ECO:0000256" key="7">
    <source>
        <dbReference type="ARBA" id="ARBA00023002"/>
    </source>
</evidence>
<organism evidence="13 14">
    <name type="scientific">Rhizorhabdus histidinilytica</name>
    <dbReference type="NCBI Taxonomy" id="439228"/>
    <lineage>
        <taxon>Bacteria</taxon>
        <taxon>Pseudomonadati</taxon>
        <taxon>Pseudomonadota</taxon>
        <taxon>Alphaproteobacteria</taxon>
        <taxon>Sphingomonadales</taxon>
        <taxon>Sphingomonadaceae</taxon>
        <taxon>Rhizorhabdus</taxon>
    </lineage>
</organism>
<dbReference type="PANTHER" id="PTHR21708:SF45">
    <property type="entry name" value="2-DEHYDROPANTOATE 2-REDUCTASE"/>
    <property type="match status" value="1"/>
</dbReference>
<keyword evidence="14" id="KW-1185">Reference proteome</keyword>
<dbReference type="Gene3D" id="3.40.50.720">
    <property type="entry name" value="NAD(P)-binding Rossmann-like Domain"/>
    <property type="match status" value="1"/>
</dbReference>
<dbReference type="NCBIfam" id="TIGR00745">
    <property type="entry name" value="apbA_panE"/>
    <property type="match status" value="1"/>
</dbReference>
<evidence type="ECO:0000256" key="9">
    <source>
        <dbReference type="ARBA" id="ARBA00048793"/>
    </source>
</evidence>
<evidence type="ECO:0000256" key="5">
    <source>
        <dbReference type="ARBA" id="ARBA00022655"/>
    </source>
</evidence>
<dbReference type="EMBL" id="FUYM01000005">
    <property type="protein sequence ID" value="SKB71373.1"/>
    <property type="molecule type" value="Genomic_DNA"/>
</dbReference>
<evidence type="ECO:0000256" key="6">
    <source>
        <dbReference type="ARBA" id="ARBA00022857"/>
    </source>
</evidence>
<dbReference type="SUPFAM" id="SSF51735">
    <property type="entry name" value="NAD(P)-binding Rossmann-fold domains"/>
    <property type="match status" value="1"/>
</dbReference>
<evidence type="ECO:0000256" key="3">
    <source>
        <dbReference type="ARBA" id="ARBA00013014"/>
    </source>
</evidence>
<protein>
    <recommendedName>
        <fullName evidence="4 10">2-dehydropantoate 2-reductase</fullName>
        <ecNumber evidence="3 10">1.1.1.169</ecNumber>
    </recommendedName>
    <alternativeName>
        <fullName evidence="8 10">Ketopantoate reductase</fullName>
    </alternativeName>
</protein>
<dbReference type="PANTHER" id="PTHR21708">
    <property type="entry name" value="PROBABLE 2-DEHYDROPANTOATE 2-REDUCTASE"/>
    <property type="match status" value="1"/>
</dbReference>
<evidence type="ECO:0000256" key="10">
    <source>
        <dbReference type="RuleBase" id="RU362068"/>
    </source>
</evidence>
<dbReference type="Gene3D" id="1.10.1040.10">
    <property type="entry name" value="N-(1-d-carboxylethyl)-l-norvaline Dehydrogenase, domain 2"/>
    <property type="match status" value="1"/>
</dbReference>
<feature type="domain" description="Ketopantoate reductase N-terminal" evidence="11">
    <location>
        <begin position="5"/>
        <end position="168"/>
    </location>
</feature>
<dbReference type="STRING" id="439228.SAMN06295920_105210"/>
<comment type="pathway">
    <text evidence="1 10">Cofactor biosynthesis; (R)-pantothenate biosynthesis; (R)-pantoate from 3-methyl-2-oxobutanoate: step 2/2.</text>
</comment>
<dbReference type="AlphaFoldDB" id="A0A1T5DIS6"/>
<evidence type="ECO:0000256" key="4">
    <source>
        <dbReference type="ARBA" id="ARBA00019465"/>
    </source>
</evidence>
<evidence type="ECO:0000259" key="12">
    <source>
        <dbReference type="Pfam" id="PF08546"/>
    </source>
</evidence>
<dbReference type="UniPathway" id="UPA00028">
    <property type="reaction ID" value="UER00004"/>
</dbReference>
<dbReference type="GO" id="GO:0008677">
    <property type="term" value="F:2-dehydropantoate 2-reductase activity"/>
    <property type="evidence" value="ECO:0007669"/>
    <property type="project" value="UniProtKB-EC"/>
</dbReference>
<dbReference type="Pfam" id="PF08546">
    <property type="entry name" value="ApbA_C"/>
    <property type="match status" value="1"/>
</dbReference>
<dbReference type="Proteomes" id="UP000189818">
    <property type="component" value="Unassembled WGS sequence"/>
</dbReference>
<dbReference type="GO" id="GO:0015940">
    <property type="term" value="P:pantothenate biosynthetic process"/>
    <property type="evidence" value="ECO:0007669"/>
    <property type="project" value="UniProtKB-UniPathway"/>
</dbReference>
<evidence type="ECO:0000256" key="8">
    <source>
        <dbReference type="ARBA" id="ARBA00032024"/>
    </source>
</evidence>
<sequence length="322" mass="32535">MARFGVIGAGAIGSTIACRLAAAGEEVVLFARGPRRAAVERDGLRVRIGDTVQAARPAVAESGAAIACDTLFLAVKADALPALLHAIVAARHAGTSIVPLCNGLPWWYRQADGAPGGAIEAVDPGGRLAAAIDPASVVGAVLFLRAALDADGMVESQGGERMVIGAVAGGDDALPGIATALEGAGIACPVAPSIRQVLWSKIALNLATNPLSAVSRATLAQMCDDDRLLGIVRAILAETLALAALDGQAPRESVDDLVAITRRAGPFLTSMAQDAIAGRPLELAAIAQAVLDLAGDHVHPMPVARAVAAMAAWLHPPRAAAA</sequence>
<dbReference type="RefSeq" id="WP_079648579.1">
    <property type="nucleotide sequence ID" value="NZ_FUYM01000005.1"/>
</dbReference>
<dbReference type="EC" id="1.1.1.169" evidence="3 10"/>
<dbReference type="SUPFAM" id="SSF48179">
    <property type="entry name" value="6-phosphogluconate dehydrogenase C-terminal domain-like"/>
    <property type="match status" value="1"/>
</dbReference>
<proteinExistence type="inferred from homology"/>
<evidence type="ECO:0000259" key="11">
    <source>
        <dbReference type="Pfam" id="PF02558"/>
    </source>
</evidence>
<dbReference type="InterPro" id="IPR013328">
    <property type="entry name" value="6PGD_dom2"/>
</dbReference>
<dbReference type="InterPro" id="IPR003710">
    <property type="entry name" value="ApbA"/>
</dbReference>
<dbReference type="InterPro" id="IPR013752">
    <property type="entry name" value="KPA_reductase"/>
</dbReference>
<feature type="domain" description="Ketopantoate reductase C-terminal" evidence="12">
    <location>
        <begin position="194"/>
        <end position="311"/>
    </location>
</feature>
<reference evidence="14" key="1">
    <citation type="submission" date="2017-02" db="EMBL/GenBank/DDBJ databases">
        <authorList>
            <person name="Varghese N."/>
            <person name="Submissions S."/>
        </authorList>
    </citation>
    <scope>NUCLEOTIDE SEQUENCE [LARGE SCALE GENOMIC DNA]</scope>
    <source>
        <strain evidence="14">UM2</strain>
    </source>
</reference>